<proteinExistence type="predicted"/>
<name>D6Y335_THEBD</name>
<dbReference type="Proteomes" id="UP000006640">
    <property type="component" value="Chromosome"/>
</dbReference>
<reference evidence="2 3" key="1">
    <citation type="submission" date="2010-01" db="EMBL/GenBank/DDBJ databases">
        <title>The complete genome of Thermobispora bispora DSM 43833.</title>
        <authorList>
            <consortium name="US DOE Joint Genome Institute (JGI-PGF)"/>
            <person name="Lucas S."/>
            <person name="Copeland A."/>
            <person name="Lapidus A."/>
            <person name="Glavina del Rio T."/>
            <person name="Dalin E."/>
            <person name="Tice H."/>
            <person name="Bruce D."/>
            <person name="Goodwin L."/>
            <person name="Pitluck S."/>
            <person name="Kyrpides N."/>
            <person name="Mavromatis K."/>
            <person name="Ivanova N."/>
            <person name="Mikhailova N."/>
            <person name="Chertkov O."/>
            <person name="Brettin T."/>
            <person name="Detter J.C."/>
            <person name="Han C."/>
            <person name="Larimer F."/>
            <person name="Land M."/>
            <person name="Hauser L."/>
            <person name="Markowitz V."/>
            <person name="Cheng J.-F."/>
            <person name="Hugenholtz P."/>
            <person name="Woyke T."/>
            <person name="Wu D."/>
            <person name="Jando M."/>
            <person name="Schneider S."/>
            <person name="Klenk H.-P."/>
            <person name="Eisen J.A."/>
        </authorList>
    </citation>
    <scope>NUCLEOTIDE SEQUENCE [LARGE SCALE GENOMIC DNA]</scope>
    <source>
        <strain evidence="3">ATCC 19993 / DSM 43833 / CBS 139.67 / JCM 10125 / KCTC 9307 / NBRC 14880 / R51</strain>
    </source>
</reference>
<feature type="domain" description="Transglycosylase SLT" evidence="1">
    <location>
        <begin position="65"/>
        <end position="132"/>
    </location>
</feature>
<dbReference type="InterPro" id="IPR008258">
    <property type="entry name" value="Transglycosylase_SLT_dom_1"/>
</dbReference>
<sequence length="145" mass="16677">MIASTVLGGWCALPAWAGEPDPKPAHVRVWRTRATAGPEQKAPLKTRLKAYAFRLLTRYAWRGGEQFRCLDSLWTRESNWNHRAKNPTSGAYGIPQALPAGKMRSAGPDWRSNPRTQIRWGLRYIKERYGTPCAAWDHFRAHNWY</sequence>
<dbReference type="EMBL" id="CP001874">
    <property type="protein sequence ID" value="ADG88910.1"/>
    <property type="molecule type" value="Genomic_DNA"/>
</dbReference>
<dbReference type="KEGG" id="tbi:Tbis_2200"/>
<dbReference type="AlphaFoldDB" id="D6Y335"/>
<protein>
    <recommendedName>
        <fullName evidence="1">Transglycosylase SLT domain-containing protein</fullName>
    </recommendedName>
</protein>
<evidence type="ECO:0000313" key="2">
    <source>
        <dbReference type="EMBL" id="ADG88910.1"/>
    </source>
</evidence>
<dbReference type="SUPFAM" id="SSF53955">
    <property type="entry name" value="Lysozyme-like"/>
    <property type="match status" value="1"/>
</dbReference>
<dbReference type="HOGENOM" id="CLU_059319_4_0_11"/>
<keyword evidence="3" id="KW-1185">Reference proteome</keyword>
<dbReference type="STRING" id="469371.Tbis_2200"/>
<evidence type="ECO:0000313" key="3">
    <source>
        <dbReference type="Proteomes" id="UP000006640"/>
    </source>
</evidence>
<evidence type="ECO:0000259" key="1">
    <source>
        <dbReference type="Pfam" id="PF01464"/>
    </source>
</evidence>
<dbReference type="RefSeq" id="WP_013132443.1">
    <property type="nucleotide sequence ID" value="NC_014165.1"/>
</dbReference>
<accession>D6Y335</accession>
<dbReference type="InterPro" id="IPR023346">
    <property type="entry name" value="Lysozyme-like_dom_sf"/>
</dbReference>
<organism evidence="2 3">
    <name type="scientific">Thermobispora bispora (strain ATCC 19993 / DSM 43833 / CBS 139.67 / JCM 10125 / KCTC 9307 / NBRC 14880 / R51)</name>
    <dbReference type="NCBI Taxonomy" id="469371"/>
    <lineage>
        <taxon>Bacteria</taxon>
        <taxon>Bacillati</taxon>
        <taxon>Actinomycetota</taxon>
        <taxon>Actinomycetes</taxon>
        <taxon>Streptosporangiales</taxon>
        <taxon>Streptosporangiaceae</taxon>
        <taxon>Thermobispora</taxon>
    </lineage>
</organism>
<dbReference type="Gene3D" id="1.10.530.10">
    <property type="match status" value="1"/>
</dbReference>
<dbReference type="eggNOG" id="COG0741">
    <property type="taxonomic scope" value="Bacteria"/>
</dbReference>
<dbReference type="OrthoDB" id="9766277at2"/>
<dbReference type="Pfam" id="PF01464">
    <property type="entry name" value="SLT"/>
    <property type="match status" value="1"/>
</dbReference>
<gene>
    <name evidence="2" type="ordered locus">Tbis_2200</name>
</gene>